<dbReference type="InterPro" id="IPR023213">
    <property type="entry name" value="CAT-like_dom_sf"/>
</dbReference>
<comment type="caution">
    <text evidence="3">The sequence shown here is derived from an EMBL/GenBank/DDBJ whole genome shotgun (WGS) entry which is preliminary data.</text>
</comment>
<accession>A0A3M2KZ37</accession>
<dbReference type="Gene3D" id="3.30.559.10">
    <property type="entry name" value="Chloramphenicol acetyltransferase-like domain"/>
    <property type="match status" value="1"/>
</dbReference>
<dbReference type="AlphaFoldDB" id="A0A3M2KZ37"/>
<evidence type="ECO:0000256" key="1">
    <source>
        <dbReference type="SAM" id="MobiDB-lite"/>
    </source>
</evidence>
<sequence length="507" mass="55669">MWRHRGAVRHRDRAHHGLGPPVPRRAHRLPPPAPPRDGAVRRAGGVSVRRGGLTVGQQALWLLYRQDPAGAAYNVMCALHGTFDAVRLAEAVRVAGGRHDLVRSAFAEDASGPHRLVHDTALVRLEVRDLPGASRARLAGAARTAGLEPFRLERDGAFRAVLFRGADEHLLLVAGHHVATDAMSQCGLVRHILDAYADLTEGRVPQSEPLPSFERQVERERALQDTPRFTDHERHWRRVCAGAPTLELPVDRPRPRRARTGGRTHELRLDPALVTGVRDAAARASTTPFAVMLTAFRLLLHRYTGERDIVLGCPVGVRRAAGLRETVGYYVNPVVLRAEIAADTSAADLLAAAHTEVRDATAHQDLPFPLLPGVLGVRRDPARAPLFQITFTLVATGRLDPVADLLAGGVREIEYRGMRLAACDLDQQEGQFDLAVEVLAGSGGTRVLFRYRDDLYEPETMRRLGRHYVRLLSALAGTPPDEPVRPPAPDAEERAELMALGRVRSRT</sequence>
<reference evidence="3 4" key="1">
    <citation type="submission" date="2018-10" db="EMBL/GenBank/DDBJ databases">
        <title>Isolation from soil.</title>
        <authorList>
            <person name="Hu J."/>
        </authorList>
    </citation>
    <scope>NUCLEOTIDE SEQUENCE [LARGE SCALE GENOMIC DNA]</scope>
    <source>
        <strain evidence="3 4">NEAU-Ht49</strain>
    </source>
</reference>
<evidence type="ECO:0000313" key="3">
    <source>
        <dbReference type="EMBL" id="RMI30747.1"/>
    </source>
</evidence>
<name>A0A3M2KZ37_9ACTN</name>
<protein>
    <recommendedName>
        <fullName evidence="2">Condensation domain-containing protein</fullName>
    </recommendedName>
</protein>
<dbReference type="GO" id="GO:0043041">
    <property type="term" value="P:amino acid activation for nonribosomal peptide biosynthetic process"/>
    <property type="evidence" value="ECO:0007669"/>
    <property type="project" value="TreeGrafter"/>
</dbReference>
<feature type="domain" description="Condensation" evidence="2">
    <location>
        <begin position="53"/>
        <end position="485"/>
    </location>
</feature>
<dbReference type="GO" id="GO:0047527">
    <property type="term" value="F:2,3-dihydroxybenzoate-serine ligase activity"/>
    <property type="evidence" value="ECO:0007669"/>
    <property type="project" value="TreeGrafter"/>
</dbReference>
<dbReference type="GO" id="GO:0009366">
    <property type="term" value="C:enterobactin synthetase complex"/>
    <property type="evidence" value="ECO:0007669"/>
    <property type="project" value="TreeGrafter"/>
</dbReference>
<dbReference type="Proteomes" id="UP000282674">
    <property type="component" value="Unassembled WGS sequence"/>
</dbReference>
<dbReference type="EMBL" id="RFFG01000226">
    <property type="protein sequence ID" value="RMI30747.1"/>
    <property type="molecule type" value="Genomic_DNA"/>
</dbReference>
<dbReference type="PANTHER" id="PTHR45527:SF1">
    <property type="entry name" value="FATTY ACID SYNTHASE"/>
    <property type="match status" value="1"/>
</dbReference>
<dbReference type="PANTHER" id="PTHR45527">
    <property type="entry name" value="NONRIBOSOMAL PEPTIDE SYNTHETASE"/>
    <property type="match status" value="1"/>
</dbReference>
<evidence type="ECO:0000259" key="2">
    <source>
        <dbReference type="Pfam" id="PF00668"/>
    </source>
</evidence>
<dbReference type="CDD" id="cd19531">
    <property type="entry name" value="LCL_NRPS-like"/>
    <property type="match status" value="1"/>
</dbReference>
<keyword evidence="4" id="KW-1185">Reference proteome</keyword>
<gene>
    <name evidence="3" type="ORF">EBO15_42875</name>
</gene>
<dbReference type="GO" id="GO:0031177">
    <property type="term" value="F:phosphopantetheine binding"/>
    <property type="evidence" value="ECO:0007669"/>
    <property type="project" value="TreeGrafter"/>
</dbReference>
<dbReference type="SUPFAM" id="SSF52777">
    <property type="entry name" value="CoA-dependent acyltransferases"/>
    <property type="match status" value="2"/>
</dbReference>
<dbReference type="GO" id="GO:0008610">
    <property type="term" value="P:lipid biosynthetic process"/>
    <property type="evidence" value="ECO:0007669"/>
    <property type="project" value="UniProtKB-ARBA"/>
</dbReference>
<evidence type="ECO:0000313" key="4">
    <source>
        <dbReference type="Proteomes" id="UP000282674"/>
    </source>
</evidence>
<organism evidence="3 4">
    <name type="scientific">Actinomadura harenae</name>
    <dbReference type="NCBI Taxonomy" id="2483351"/>
    <lineage>
        <taxon>Bacteria</taxon>
        <taxon>Bacillati</taxon>
        <taxon>Actinomycetota</taxon>
        <taxon>Actinomycetes</taxon>
        <taxon>Streptosporangiales</taxon>
        <taxon>Thermomonosporaceae</taxon>
        <taxon>Actinomadura</taxon>
    </lineage>
</organism>
<proteinExistence type="predicted"/>
<feature type="compositionally biased region" description="Basic residues" evidence="1">
    <location>
        <begin position="1"/>
        <end position="16"/>
    </location>
</feature>
<dbReference type="InterPro" id="IPR001242">
    <property type="entry name" value="Condensation_dom"/>
</dbReference>
<dbReference type="Pfam" id="PF00668">
    <property type="entry name" value="Condensation"/>
    <property type="match status" value="1"/>
</dbReference>
<feature type="region of interest" description="Disordered" evidence="1">
    <location>
        <begin position="1"/>
        <end position="45"/>
    </location>
</feature>
<dbReference type="GO" id="GO:0009239">
    <property type="term" value="P:enterobactin biosynthetic process"/>
    <property type="evidence" value="ECO:0007669"/>
    <property type="project" value="TreeGrafter"/>
</dbReference>
<dbReference type="GO" id="GO:0005829">
    <property type="term" value="C:cytosol"/>
    <property type="evidence" value="ECO:0007669"/>
    <property type="project" value="TreeGrafter"/>
</dbReference>
<dbReference type="Gene3D" id="3.30.559.30">
    <property type="entry name" value="Nonribosomal peptide synthetase, condensation domain"/>
    <property type="match status" value="1"/>
</dbReference>